<evidence type="ECO:0000256" key="4">
    <source>
        <dbReference type="ARBA" id="ARBA00009658"/>
    </source>
</evidence>
<dbReference type="CDD" id="cd02440">
    <property type="entry name" value="AdoMet_MTases"/>
    <property type="match status" value="1"/>
</dbReference>
<dbReference type="FunFam" id="3.30.479.30:FF:000001">
    <property type="entry name" value="Prohibitin 2"/>
    <property type="match status" value="1"/>
</dbReference>
<evidence type="ECO:0000256" key="7">
    <source>
        <dbReference type="ARBA" id="ARBA00022679"/>
    </source>
</evidence>
<evidence type="ECO:0000256" key="1">
    <source>
        <dbReference type="ARBA" id="ARBA00004123"/>
    </source>
</evidence>
<dbReference type="InterPro" id="IPR002052">
    <property type="entry name" value="DNA_methylase_N6_adenine_CS"/>
</dbReference>
<dbReference type="GO" id="GO:0003676">
    <property type="term" value="F:nucleic acid binding"/>
    <property type="evidence" value="ECO:0007669"/>
    <property type="project" value="InterPro"/>
</dbReference>
<evidence type="ECO:0000256" key="2">
    <source>
        <dbReference type="ARBA" id="ARBA00004140"/>
    </source>
</evidence>
<sequence>MGSSQAAVSFLTNLARSAFELGVAATALSSSLYIVDGGQRAILFDRFRGILDDTVGEGTHFLIPWVQKPYIFDIRTRPHTFSSISGTKDLQMVNLTLCVLSRPEIGKLTVIVKNLGLEYDEKVLPSIGNEVLKAVVAQFNADQLLTDRSQVSALVHDSLIRRAKDFNIVLDDVAITHLSYGSEFSRAVEQKQVAQQEAERSKFVVMKAEQERRAAIIRAEGESGAAKLISDATASTGMGLIELRRIEASREIASTIFTHSLKPVEKKGSSKGGERGQRVGERLHQTPGCSSTEINSIRHEFVVKDVLHPQSERIYEFLFSLTTQLECLVFTYDWAMCEHEFCARQLPVFLSTLAVVGWVKSGKLTHKRNWMQKLLFWKELSTLWKAGTLKAARQIARRSRKKLILQILSSNWAVPVRAGFNKGHPCINAKVNTGKMASYKELPRTAQIRLVSSHQEVYEPCDDSFALVDALLADRSNLLEHHPSLCIEIGCGSGYVITSLALILGQEGYGVNYFATDINPHAVEVTRKTMEAHGVGAELVVTDIAAGLEERLAGSVDVMVVNPPYVPTPEDEVGVEGITSSWAGGENGRSVIDKILPVADRLLSEKGWLYMVTLTANNPSDICQQMRKKGYGSKIVVQRSTEEESLHIIKFWRDFDIGKDEPNQSASGFIGSLLTHIPLFSFWRGTNSDNKC</sequence>
<proteinExistence type="inferred from homology"/>
<protein>
    <recommendedName>
        <fullName evidence="14">Band 7 domain-containing protein</fullName>
    </recommendedName>
</protein>
<comment type="subcellular location">
    <subcellularLocation>
        <location evidence="2">Mitochondrion inner membrane</location>
        <topology evidence="2">Single-pass type II membrane protein</topology>
    </subcellularLocation>
    <subcellularLocation>
        <location evidence="1">Nucleus</location>
    </subcellularLocation>
</comment>
<dbReference type="FunFam" id="3.40.50.150:FF:000077">
    <property type="entry name" value="HemK methyltransferase family member 2"/>
    <property type="match status" value="1"/>
</dbReference>
<dbReference type="NCBIfam" id="TIGR00537">
    <property type="entry name" value="hemK_rel_arch"/>
    <property type="match status" value="1"/>
</dbReference>
<keyword evidence="11" id="KW-0496">Mitochondrion</keyword>
<comment type="similarity">
    <text evidence="3">Belongs to the eukaryotic/archaeal PrmC-related family.</text>
</comment>
<dbReference type="Proteomes" id="UP001374535">
    <property type="component" value="Chromosome 6"/>
</dbReference>
<keyword evidence="16" id="KW-1185">Reference proteome</keyword>
<evidence type="ECO:0000313" key="16">
    <source>
        <dbReference type="Proteomes" id="UP001374535"/>
    </source>
</evidence>
<keyword evidence="10" id="KW-0812">Transmembrane</keyword>
<comment type="subunit">
    <text evidence="5">Component of a prohibitin multimeric complex in mitochondrial membranes.</text>
</comment>
<dbReference type="CDD" id="cd03401">
    <property type="entry name" value="SPFH_prohibitin"/>
    <property type="match status" value="1"/>
</dbReference>
<dbReference type="GO" id="GO:0005743">
    <property type="term" value="C:mitochondrial inner membrane"/>
    <property type="evidence" value="ECO:0007669"/>
    <property type="project" value="UniProtKB-SubCell"/>
</dbReference>
<name>A0AAQ3NFX5_VIGMU</name>
<keyword evidence="12" id="KW-0539">Nucleus</keyword>
<keyword evidence="9" id="KW-0999">Mitochondrion inner membrane</keyword>
<feature type="region of interest" description="Disordered" evidence="13">
    <location>
        <begin position="264"/>
        <end position="290"/>
    </location>
</feature>
<dbReference type="PROSITE" id="PS00092">
    <property type="entry name" value="N6_MTASE"/>
    <property type="match status" value="1"/>
</dbReference>
<dbReference type="PANTHER" id="PTHR23222:SF0">
    <property type="entry name" value="PROHIBITIN 1"/>
    <property type="match status" value="1"/>
</dbReference>
<dbReference type="InterPro" id="IPR029063">
    <property type="entry name" value="SAM-dependent_MTases_sf"/>
</dbReference>
<keyword evidence="10" id="KW-0735">Signal-anchor</keyword>
<keyword evidence="7" id="KW-0808">Transferase</keyword>
<evidence type="ECO:0000256" key="9">
    <source>
        <dbReference type="ARBA" id="ARBA00022792"/>
    </source>
</evidence>
<accession>A0AAQ3NFX5</accession>
<dbReference type="Pfam" id="PF05175">
    <property type="entry name" value="MTS"/>
    <property type="match status" value="1"/>
</dbReference>
<evidence type="ECO:0000259" key="14">
    <source>
        <dbReference type="SMART" id="SM00244"/>
    </source>
</evidence>
<dbReference type="Gene3D" id="3.30.479.30">
    <property type="entry name" value="Band 7 domain"/>
    <property type="match status" value="1"/>
</dbReference>
<feature type="domain" description="Band 7" evidence="14">
    <location>
        <begin position="30"/>
        <end position="192"/>
    </location>
</feature>
<evidence type="ECO:0000256" key="13">
    <source>
        <dbReference type="SAM" id="MobiDB-lite"/>
    </source>
</evidence>
<dbReference type="InterPro" id="IPR007848">
    <property type="entry name" value="Small_mtfrase_dom"/>
</dbReference>
<dbReference type="PANTHER" id="PTHR23222">
    <property type="entry name" value="PROHIBITIN"/>
    <property type="match status" value="1"/>
</dbReference>
<dbReference type="GO" id="GO:0007005">
    <property type="term" value="P:mitochondrion organization"/>
    <property type="evidence" value="ECO:0007669"/>
    <property type="project" value="TreeGrafter"/>
</dbReference>
<evidence type="ECO:0000256" key="6">
    <source>
        <dbReference type="ARBA" id="ARBA00022603"/>
    </source>
</evidence>
<dbReference type="EMBL" id="CP144695">
    <property type="protein sequence ID" value="WVZ08137.1"/>
    <property type="molecule type" value="Genomic_DNA"/>
</dbReference>
<dbReference type="InterPro" id="IPR000163">
    <property type="entry name" value="Prohibitin"/>
</dbReference>
<dbReference type="SUPFAM" id="SSF117892">
    <property type="entry name" value="Band 7/SPFH domain"/>
    <property type="match status" value="1"/>
</dbReference>
<dbReference type="GO" id="GO:0008757">
    <property type="term" value="F:S-adenosylmethionine-dependent methyltransferase activity"/>
    <property type="evidence" value="ECO:0007669"/>
    <property type="project" value="UniProtKB-ARBA"/>
</dbReference>
<dbReference type="SMART" id="SM00244">
    <property type="entry name" value="PHB"/>
    <property type="match status" value="1"/>
</dbReference>
<dbReference type="InterPro" id="IPR036013">
    <property type="entry name" value="Band_7/SPFH_dom_sf"/>
</dbReference>
<keyword evidence="8" id="KW-0949">S-adenosyl-L-methionine</keyword>
<keyword evidence="6" id="KW-0489">Methyltransferase</keyword>
<comment type="similarity">
    <text evidence="4">Belongs to the prohibitin family.</text>
</comment>
<keyword evidence="9" id="KW-0472">Membrane</keyword>
<dbReference type="AlphaFoldDB" id="A0AAQ3NFX5"/>
<dbReference type="Pfam" id="PF01145">
    <property type="entry name" value="Band_7"/>
    <property type="match status" value="1"/>
</dbReference>
<feature type="compositionally biased region" description="Basic and acidic residues" evidence="13">
    <location>
        <begin position="264"/>
        <end position="284"/>
    </location>
</feature>
<dbReference type="PRINTS" id="PR00679">
    <property type="entry name" value="PROHIBITIN"/>
</dbReference>
<evidence type="ECO:0000256" key="8">
    <source>
        <dbReference type="ARBA" id="ARBA00022691"/>
    </source>
</evidence>
<evidence type="ECO:0000256" key="12">
    <source>
        <dbReference type="ARBA" id="ARBA00023242"/>
    </source>
</evidence>
<evidence type="ECO:0000256" key="5">
    <source>
        <dbReference type="ARBA" id="ARBA00011786"/>
    </source>
</evidence>
<evidence type="ECO:0000256" key="10">
    <source>
        <dbReference type="ARBA" id="ARBA00022968"/>
    </source>
</evidence>
<dbReference type="SUPFAM" id="SSF53335">
    <property type="entry name" value="S-adenosyl-L-methionine-dependent methyltransferases"/>
    <property type="match status" value="1"/>
</dbReference>
<dbReference type="GO" id="GO:0032259">
    <property type="term" value="P:methylation"/>
    <property type="evidence" value="ECO:0007669"/>
    <property type="project" value="UniProtKB-KW"/>
</dbReference>
<evidence type="ECO:0000313" key="15">
    <source>
        <dbReference type="EMBL" id="WVZ08137.1"/>
    </source>
</evidence>
<dbReference type="InterPro" id="IPR004557">
    <property type="entry name" value="PrmC-related"/>
</dbReference>
<dbReference type="InterPro" id="IPR001107">
    <property type="entry name" value="Band_7"/>
</dbReference>
<dbReference type="GO" id="GO:0005634">
    <property type="term" value="C:nucleus"/>
    <property type="evidence" value="ECO:0007669"/>
    <property type="project" value="UniProtKB-SubCell"/>
</dbReference>
<evidence type="ECO:0000256" key="11">
    <source>
        <dbReference type="ARBA" id="ARBA00023128"/>
    </source>
</evidence>
<reference evidence="15 16" key="1">
    <citation type="journal article" date="2023" name="Life. Sci Alliance">
        <title>Evolutionary insights into 3D genome organization and epigenetic landscape of Vigna mungo.</title>
        <authorList>
            <person name="Junaid A."/>
            <person name="Singh B."/>
            <person name="Bhatia S."/>
        </authorList>
    </citation>
    <scope>NUCLEOTIDE SEQUENCE [LARGE SCALE GENOMIC DNA]</scope>
    <source>
        <strain evidence="15">Urdbean</strain>
    </source>
</reference>
<dbReference type="Gene3D" id="3.40.50.150">
    <property type="entry name" value="Vaccinia Virus protein VP39"/>
    <property type="match status" value="1"/>
</dbReference>
<organism evidence="15 16">
    <name type="scientific">Vigna mungo</name>
    <name type="common">Black gram</name>
    <name type="synonym">Phaseolus mungo</name>
    <dbReference type="NCBI Taxonomy" id="3915"/>
    <lineage>
        <taxon>Eukaryota</taxon>
        <taxon>Viridiplantae</taxon>
        <taxon>Streptophyta</taxon>
        <taxon>Embryophyta</taxon>
        <taxon>Tracheophyta</taxon>
        <taxon>Spermatophyta</taxon>
        <taxon>Magnoliopsida</taxon>
        <taxon>eudicotyledons</taxon>
        <taxon>Gunneridae</taxon>
        <taxon>Pentapetalae</taxon>
        <taxon>rosids</taxon>
        <taxon>fabids</taxon>
        <taxon>Fabales</taxon>
        <taxon>Fabaceae</taxon>
        <taxon>Papilionoideae</taxon>
        <taxon>50 kb inversion clade</taxon>
        <taxon>NPAAA clade</taxon>
        <taxon>indigoferoid/millettioid clade</taxon>
        <taxon>Phaseoleae</taxon>
        <taxon>Vigna</taxon>
    </lineage>
</organism>
<gene>
    <name evidence="15" type="ORF">V8G54_021483</name>
</gene>
<evidence type="ECO:0000256" key="3">
    <source>
        <dbReference type="ARBA" id="ARBA00006149"/>
    </source>
</evidence>